<dbReference type="Proteomes" id="UP000182276">
    <property type="component" value="Unassembled WGS sequence"/>
</dbReference>
<feature type="signal peptide" evidence="2">
    <location>
        <begin position="1"/>
        <end position="20"/>
    </location>
</feature>
<feature type="compositionally biased region" description="Basic and acidic residues" evidence="1">
    <location>
        <begin position="47"/>
        <end position="64"/>
    </location>
</feature>
<evidence type="ECO:0000256" key="1">
    <source>
        <dbReference type="SAM" id="MobiDB-lite"/>
    </source>
</evidence>
<keyword evidence="6" id="KW-1185">Reference proteome</keyword>
<reference evidence="3 5" key="3">
    <citation type="journal article" name="Genome Announc.">
        <title>Complete Genome Sequence of Pseudomonas balearica DSM 6083T.</title>
        <authorList>
            <person name="Bennasar-Figueras A."/>
            <person name="Salva-Serra F."/>
            <person name="Jaen-Luchoro D."/>
            <person name="Segui C."/>
            <person name="Aliaga F."/>
            <person name="Busquets A."/>
            <person name="Gomila M."/>
            <person name="Moore E.R."/>
            <person name="Lalucat J."/>
        </authorList>
    </citation>
    <scope>NUCLEOTIDE SEQUENCE [LARGE SCALE GENOMIC DNA]</scope>
    <source>
        <strain evidence="5">DSM 6083</strain>
        <strain evidence="3">DSM6083</strain>
    </source>
</reference>
<sequence length="99" mass="10394">MNRVVLTFALTALVALSAAAQWPAGTPRDDQGSRPSPMGNPTPQQEVETHRDDQGRVVTEDGKPVRSGAGADAEASERSTRHDDQGGPHDESTSSGSVE</sequence>
<accession>A0A8D4C2M8</accession>
<feature type="region of interest" description="Disordered" evidence="1">
    <location>
        <begin position="19"/>
        <end position="99"/>
    </location>
</feature>
<evidence type="ECO:0000313" key="6">
    <source>
        <dbReference type="Proteomes" id="UP000182276"/>
    </source>
</evidence>
<evidence type="ECO:0000313" key="3">
    <source>
        <dbReference type="EMBL" id="AJE15280.1"/>
    </source>
</evidence>
<reference evidence="5" key="1">
    <citation type="submission" date="2014-03" db="EMBL/GenBank/DDBJ databases">
        <title>Complete genome of Pseudomonas balearica DSM 6083T, a sewage water isolate from an enrichment with 2-methylnaphthalene.</title>
        <authorList>
            <person name="Salva-Serra F."/>
            <person name="Jaen-Luchoro D."/>
            <person name="Busquets A."/>
            <person name="Pena A."/>
            <person name="Gomila M."/>
            <person name="Bosch R."/>
            <person name="Nogales B."/>
            <person name="Garcia-Valdes E."/>
            <person name="Lalucat J."/>
            <person name="Bennasar A."/>
        </authorList>
    </citation>
    <scope>NUCLEOTIDE SEQUENCE [LARGE SCALE GENOMIC DNA]</scope>
    <source>
        <strain evidence="5">DSM 6083</strain>
    </source>
</reference>
<protein>
    <recommendedName>
        <fullName evidence="7">Secreted protein</fullName>
    </recommendedName>
</protein>
<reference evidence="4 6" key="2">
    <citation type="submission" date="2016-10" db="EMBL/GenBank/DDBJ databases">
        <authorList>
            <person name="Varghese N."/>
            <person name="Submissions S."/>
        </authorList>
    </citation>
    <scope>NUCLEOTIDE SEQUENCE [LARGE SCALE GENOMIC DNA]</scope>
    <source>
        <strain evidence="4 6">DSM 6083</strain>
    </source>
</reference>
<dbReference type="GeneID" id="77260162"/>
<dbReference type="Proteomes" id="UP000031271">
    <property type="component" value="Chromosome"/>
</dbReference>
<proteinExistence type="predicted"/>
<keyword evidence="2" id="KW-0732">Signal</keyword>
<gene>
    <name evidence="3" type="ORF">CL52_09560</name>
    <name evidence="4" type="ORF">SAMN05660875_103342</name>
</gene>
<evidence type="ECO:0000256" key="2">
    <source>
        <dbReference type="SAM" id="SignalP"/>
    </source>
</evidence>
<evidence type="ECO:0000313" key="5">
    <source>
        <dbReference type="Proteomes" id="UP000031271"/>
    </source>
</evidence>
<dbReference type="KEGG" id="pbm:CL52_09560"/>
<dbReference type="EMBL" id="FNHO01000003">
    <property type="protein sequence ID" value="SDM26537.1"/>
    <property type="molecule type" value="Genomic_DNA"/>
</dbReference>
<organism evidence="3 5">
    <name type="scientific">Stutzerimonas balearica DSM 6083</name>
    <dbReference type="NCBI Taxonomy" id="1123016"/>
    <lineage>
        <taxon>Bacteria</taxon>
        <taxon>Pseudomonadati</taxon>
        <taxon>Pseudomonadota</taxon>
        <taxon>Gammaproteobacteria</taxon>
        <taxon>Pseudomonadales</taxon>
        <taxon>Pseudomonadaceae</taxon>
        <taxon>Stutzerimonas</taxon>
    </lineage>
</organism>
<evidence type="ECO:0000313" key="4">
    <source>
        <dbReference type="EMBL" id="SDM26537.1"/>
    </source>
</evidence>
<feature type="compositionally biased region" description="Basic and acidic residues" evidence="1">
    <location>
        <begin position="75"/>
        <end position="92"/>
    </location>
</feature>
<evidence type="ECO:0008006" key="7">
    <source>
        <dbReference type="Google" id="ProtNLM"/>
    </source>
</evidence>
<name>A0A8D4C2M8_9GAMM</name>
<dbReference type="AlphaFoldDB" id="A0A8D4C2M8"/>
<dbReference type="EMBL" id="CP007511">
    <property type="protein sequence ID" value="AJE15280.1"/>
    <property type="molecule type" value="Genomic_DNA"/>
</dbReference>
<feature type="chain" id="PRO_5034110713" description="Secreted protein" evidence="2">
    <location>
        <begin position="21"/>
        <end position="99"/>
    </location>
</feature>
<dbReference type="RefSeq" id="WP_041105581.1">
    <property type="nucleotide sequence ID" value="NZ_CP007511.1"/>
</dbReference>